<dbReference type="Pfam" id="PF00069">
    <property type="entry name" value="Pkinase"/>
    <property type="match status" value="1"/>
</dbReference>
<organism evidence="9">
    <name type="scientific">Mantoniella antarctica</name>
    <dbReference type="NCBI Taxonomy" id="81844"/>
    <lineage>
        <taxon>Eukaryota</taxon>
        <taxon>Viridiplantae</taxon>
        <taxon>Chlorophyta</taxon>
        <taxon>Mamiellophyceae</taxon>
        <taxon>Mamiellales</taxon>
        <taxon>Mamiellaceae</taxon>
        <taxon>Mantoniella</taxon>
    </lineage>
</organism>
<evidence type="ECO:0000259" key="8">
    <source>
        <dbReference type="PROSITE" id="PS50011"/>
    </source>
</evidence>
<evidence type="ECO:0000256" key="4">
    <source>
        <dbReference type="ARBA" id="ARBA00022840"/>
    </source>
</evidence>
<feature type="region of interest" description="Disordered" evidence="7">
    <location>
        <begin position="1"/>
        <end position="38"/>
    </location>
</feature>
<dbReference type="InterPro" id="IPR000719">
    <property type="entry name" value="Prot_kinase_dom"/>
</dbReference>
<reference evidence="9" key="1">
    <citation type="submission" date="2021-01" db="EMBL/GenBank/DDBJ databases">
        <authorList>
            <person name="Corre E."/>
            <person name="Pelletier E."/>
            <person name="Niang G."/>
            <person name="Scheremetjew M."/>
            <person name="Finn R."/>
            <person name="Kale V."/>
            <person name="Holt S."/>
            <person name="Cochrane G."/>
            <person name="Meng A."/>
            <person name="Brown T."/>
            <person name="Cohen L."/>
        </authorList>
    </citation>
    <scope>NUCLEOTIDE SEQUENCE</scope>
    <source>
        <strain evidence="9">SL-175</strain>
    </source>
</reference>
<dbReference type="PANTHER" id="PTHR44329:SF289">
    <property type="entry name" value="SERINE_THREONINE-PROTEIN KINASE VIK"/>
    <property type="match status" value="1"/>
</dbReference>
<feature type="binding site" evidence="5">
    <location>
        <position position="114"/>
    </location>
    <ligand>
        <name>ATP</name>
        <dbReference type="ChEBI" id="CHEBI:30616"/>
    </ligand>
</feature>
<keyword evidence="2 5" id="KW-0547">Nucleotide-binding</keyword>
<dbReference type="InterPro" id="IPR051681">
    <property type="entry name" value="Ser/Thr_Kinases-Pseudokinases"/>
</dbReference>
<keyword evidence="1" id="KW-0808">Transferase</keyword>
<evidence type="ECO:0000256" key="2">
    <source>
        <dbReference type="ARBA" id="ARBA00022741"/>
    </source>
</evidence>
<feature type="domain" description="Protein kinase" evidence="8">
    <location>
        <begin position="85"/>
        <end position="425"/>
    </location>
</feature>
<dbReference type="Gene3D" id="1.10.510.10">
    <property type="entry name" value="Transferase(Phosphotransferase) domain 1"/>
    <property type="match status" value="2"/>
</dbReference>
<dbReference type="PROSITE" id="PS00107">
    <property type="entry name" value="PROTEIN_KINASE_ATP"/>
    <property type="match status" value="1"/>
</dbReference>
<feature type="compositionally biased region" description="Basic and acidic residues" evidence="7">
    <location>
        <begin position="1"/>
        <end position="12"/>
    </location>
</feature>
<dbReference type="PROSITE" id="PS50011">
    <property type="entry name" value="PROTEIN_KINASE_DOM"/>
    <property type="match status" value="1"/>
</dbReference>
<dbReference type="InterPro" id="IPR008271">
    <property type="entry name" value="Ser/Thr_kinase_AS"/>
</dbReference>
<dbReference type="SUPFAM" id="SSF56112">
    <property type="entry name" value="Protein kinase-like (PK-like)"/>
    <property type="match status" value="1"/>
</dbReference>
<dbReference type="EMBL" id="HBFC01016372">
    <property type="protein sequence ID" value="CAD8706989.1"/>
    <property type="molecule type" value="Transcribed_RNA"/>
</dbReference>
<dbReference type="PROSITE" id="PS00108">
    <property type="entry name" value="PROTEIN_KINASE_ST"/>
    <property type="match status" value="1"/>
</dbReference>
<evidence type="ECO:0000256" key="3">
    <source>
        <dbReference type="ARBA" id="ARBA00022777"/>
    </source>
</evidence>
<evidence type="ECO:0000256" key="7">
    <source>
        <dbReference type="SAM" id="MobiDB-lite"/>
    </source>
</evidence>
<comment type="similarity">
    <text evidence="6">Belongs to the protein kinase superfamily.</text>
</comment>
<evidence type="ECO:0000313" key="9">
    <source>
        <dbReference type="EMBL" id="CAD8706989.1"/>
    </source>
</evidence>
<gene>
    <name evidence="9" type="ORF">MANT1106_LOCUS9672</name>
</gene>
<proteinExistence type="inferred from homology"/>
<evidence type="ECO:0000256" key="5">
    <source>
        <dbReference type="PROSITE-ProRule" id="PRU10141"/>
    </source>
</evidence>
<keyword evidence="3" id="KW-0418">Kinase</keyword>
<protein>
    <recommendedName>
        <fullName evidence="8">Protein kinase domain-containing protein</fullName>
    </recommendedName>
</protein>
<accession>A0A7S0SH89</accession>
<keyword evidence="4 5" id="KW-0067">ATP-binding</keyword>
<evidence type="ECO:0000256" key="1">
    <source>
        <dbReference type="ARBA" id="ARBA00022679"/>
    </source>
</evidence>
<name>A0A7S0SH89_9CHLO</name>
<dbReference type="PANTHER" id="PTHR44329">
    <property type="entry name" value="SERINE/THREONINE-PROTEIN KINASE TNNI3K-RELATED"/>
    <property type="match status" value="1"/>
</dbReference>
<keyword evidence="6" id="KW-0723">Serine/threonine-protein kinase</keyword>
<dbReference type="AlphaFoldDB" id="A0A7S0SH89"/>
<dbReference type="CDD" id="cd14014">
    <property type="entry name" value="STKc_PknB_like"/>
    <property type="match status" value="1"/>
</dbReference>
<dbReference type="InterPro" id="IPR017441">
    <property type="entry name" value="Protein_kinase_ATP_BS"/>
</dbReference>
<evidence type="ECO:0000256" key="6">
    <source>
        <dbReference type="RuleBase" id="RU000304"/>
    </source>
</evidence>
<dbReference type="GO" id="GO:0004674">
    <property type="term" value="F:protein serine/threonine kinase activity"/>
    <property type="evidence" value="ECO:0007669"/>
    <property type="project" value="UniProtKB-KW"/>
</dbReference>
<dbReference type="GO" id="GO:0005524">
    <property type="term" value="F:ATP binding"/>
    <property type="evidence" value="ECO:0007669"/>
    <property type="project" value="UniProtKB-UniRule"/>
</dbReference>
<dbReference type="InterPro" id="IPR011009">
    <property type="entry name" value="Kinase-like_dom_sf"/>
</dbReference>
<dbReference type="SMART" id="SM00220">
    <property type="entry name" value="S_TKc"/>
    <property type="match status" value="1"/>
</dbReference>
<sequence>MDDTERIERIDELPAAEDSPPQRGPRVSPACLAAAEEPPPRRIARVSSGWKKAQMVARVSGAVNSFTTLRQVVDITNSELAWSDYSVVKHLGRGAFGEVSAYKHNTSGQMIAVKVLNGPAGRSPQAVADLQAEAKLLSRLSHPYLMRLFGVGTFPDSGHLFFASEMLREGSLQHVVMQASVTPGRFSDDDVTKWMLQAAKGLDYLHSRASPVVHRDLKLANIMLDDRWDVRLIDFGLAKVMGLKEGKNFSLVVKSKKEGLAVVTSAGDEDRDADAANSASPGTLIASVPVDTPSIVDVEDGSAAPLYEMTGGTGSFKYMAPEVFMGLKANERLDVYSLSIVAYELLTQLIFLTGMTYKGEGCTYDYTGDMWAKDAAKYGKRPDLEHVDAGSEWRLLLPQMWEADPSLRVSAHALVALLAPMHDIRRCTDPQARKGCGCVVM</sequence>